<comment type="catalytic activity">
    <reaction evidence="9">
        <text>a hydroperoxide + [thioredoxin]-dithiol = an alcohol + [thioredoxin]-disulfide + H2O</text>
        <dbReference type="Rhea" id="RHEA:62620"/>
        <dbReference type="Rhea" id="RHEA-COMP:10698"/>
        <dbReference type="Rhea" id="RHEA-COMP:10700"/>
        <dbReference type="ChEBI" id="CHEBI:15377"/>
        <dbReference type="ChEBI" id="CHEBI:29950"/>
        <dbReference type="ChEBI" id="CHEBI:30879"/>
        <dbReference type="ChEBI" id="CHEBI:35924"/>
        <dbReference type="ChEBI" id="CHEBI:50058"/>
        <dbReference type="EC" id="1.11.1.24"/>
    </reaction>
</comment>
<evidence type="ECO:0000256" key="3">
    <source>
        <dbReference type="ARBA" id="ARBA00022862"/>
    </source>
</evidence>
<evidence type="ECO:0000256" key="6">
    <source>
        <dbReference type="ARBA" id="ARBA00023284"/>
    </source>
</evidence>
<dbReference type="GO" id="GO:0005737">
    <property type="term" value="C:cytoplasm"/>
    <property type="evidence" value="ECO:0007669"/>
    <property type="project" value="TreeGrafter"/>
</dbReference>
<keyword evidence="6" id="KW-0676">Redox-active center</keyword>
<dbReference type="AlphaFoldDB" id="A0A9N9FIG2"/>
<evidence type="ECO:0000256" key="4">
    <source>
        <dbReference type="ARBA" id="ARBA00023002"/>
    </source>
</evidence>
<dbReference type="EMBL" id="CAJVPL010000865">
    <property type="protein sequence ID" value="CAG8535803.1"/>
    <property type="molecule type" value="Genomic_DNA"/>
</dbReference>
<dbReference type="InterPro" id="IPR013766">
    <property type="entry name" value="Thioredoxin_domain"/>
</dbReference>
<evidence type="ECO:0000256" key="2">
    <source>
        <dbReference type="ARBA" id="ARBA00022559"/>
    </source>
</evidence>
<evidence type="ECO:0000313" key="12">
    <source>
        <dbReference type="EMBL" id="CAG8535803.1"/>
    </source>
</evidence>
<evidence type="ECO:0000256" key="5">
    <source>
        <dbReference type="ARBA" id="ARBA00023157"/>
    </source>
</evidence>
<evidence type="ECO:0000256" key="8">
    <source>
        <dbReference type="ARBA" id="ARBA00038489"/>
    </source>
</evidence>
<gene>
    <name evidence="12" type="ORF">AGERDE_LOCUS5937</name>
</gene>
<evidence type="ECO:0000256" key="1">
    <source>
        <dbReference type="ARBA" id="ARBA00013017"/>
    </source>
</evidence>
<dbReference type="InterPro" id="IPR050924">
    <property type="entry name" value="Peroxiredoxin_BCP/PrxQ"/>
</dbReference>
<proteinExistence type="inferred from homology"/>
<keyword evidence="5" id="KW-1015">Disulfide bond</keyword>
<comment type="caution">
    <text evidence="12">The sequence shown here is derived from an EMBL/GenBank/DDBJ whole genome shotgun (WGS) entry which is preliminary data.</text>
</comment>
<sequence length="177" mass="19303">MPQHPLVNKPAPANITLENQNGEQVQLSSIIGQGNAVVVFFYPRDESYGCVKEVCSFRDSYNIFQEAGATVIGVSSDSAESHKKFTSSQKLQFPLLADVNNEAKKAFEVPKTLGFIPGRATYLIDREGIVREVFNSATDFAGHAKRAVEFVQQQQAGTVTDQNATSEDTESKVPTSS</sequence>
<reference evidence="12" key="1">
    <citation type="submission" date="2021-06" db="EMBL/GenBank/DDBJ databases">
        <authorList>
            <person name="Kallberg Y."/>
            <person name="Tangrot J."/>
            <person name="Rosling A."/>
        </authorList>
    </citation>
    <scope>NUCLEOTIDE SEQUENCE</scope>
    <source>
        <strain evidence="12">MT106</strain>
    </source>
</reference>
<keyword evidence="2" id="KW-0575">Peroxidase</keyword>
<dbReference type="GO" id="GO:0008379">
    <property type="term" value="F:thioredoxin peroxidase activity"/>
    <property type="evidence" value="ECO:0007669"/>
    <property type="project" value="TreeGrafter"/>
</dbReference>
<name>A0A9N9FIG2_9GLOM</name>
<evidence type="ECO:0000313" key="13">
    <source>
        <dbReference type="Proteomes" id="UP000789831"/>
    </source>
</evidence>
<dbReference type="Gene3D" id="3.40.30.10">
    <property type="entry name" value="Glutaredoxin"/>
    <property type="match status" value="1"/>
</dbReference>
<dbReference type="PANTHER" id="PTHR42801:SF4">
    <property type="entry name" value="AHPC_TSA FAMILY PROTEIN"/>
    <property type="match status" value="1"/>
</dbReference>
<evidence type="ECO:0000256" key="9">
    <source>
        <dbReference type="ARBA" id="ARBA00049091"/>
    </source>
</evidence>
<feature type="region of interest" description="Disordered" evidence="10">
    <location>
        <begin position="155"/>
        <end position="177"/>
    </location>
</feature>
<evidence type="ECO:0000256" key="10">
    <source>
        <dbReference type="SAM" id="MobiDB-lite"/>
    </source>
</evidence>
<evidence type="ECO:0000259" key="11">
    <source>
        <dbReference type="PROSITE" id="PS51352"/>
    </source>
</evidence>
<comment type="similarity">
    <text evidence="8">Belongs to the peroxiredoxin family. BCP/PrxQ subfamily.</text>
</comment>
<evidence type="ECO:0000256" key="7">
    <source>
        <dbReference type="ARBA" id="ARBA00032824"/>
    </source>
</evidence>
<keyword evidence="4" id="KW-0560">Oxidoreductase</keyword>
<accession>A0A9N9FIG2</accession>
<dbReference type="CDD" id="cd03017">
    <property type="entry name" value="PRX_BCP"/>
    <property type="match status" value="1"/>
</dbReference>
<dbReference type="SUPFAM" id="SSF52833">
    <property type="entry name" value="Thioredoxin-like"/>
    <property type="match status" value="1"/>
</dbReference>
<dbReference type="Pfam" id="PF00578">
    <property type="entry name" value="AhpC-TSA"/>
    <property type="match status" value="1"/>
</dbReference>
<dbReference type="Proteomes" id="UP000789831">
    <property type="component" value="Unassembled WGS sequence"/>
</dbReference>
<organism evidence="12 13">
    <name type="scientific">Ambispora gerdemannii</name>
    <dbReference type="NCBI Taxonomy" id="144530"/>
    <lineage>
        <taxon>Eukaryota</taxon>
        <taxon>Fungi</taxon>
        <taxon>Fungi incertae sedis</taxon>
        <taxon>Mucoromycota</taxon>
        <taxon>Glomeromycotina</taxon>
        <taxon>Glomeromycetes</taxon>
        <taxon>Archaeosporales</taxon>
        <taxon>Ambisporaceae</taxon>
        <taxon>Ambispora</taxon>
    </lineage>
</organism>
<feature type="domain" description="Thioredoxin" evidence="11">
    <location>
        <begin position="5"/>
        <end position="156"/>
    </location>
</feature>
<dbReference type="PANTHER" id="PTHR42801">
    <property type="entry name" value="THIOREDOXIN-DEPENDENT PEROXIDE REDUCTASE"/>
    <property type="match status" value="1"/>
</dbReference>
<dbReference type="InterPro" id="IPR000866">
    <property type="entry name" value="AhpC/TSA"/>
</dbReference>
<dbReference type="InterPro" id="IPR036249">
    <property type="entry name" value="Thioredoxin-like_sf"/>
</dbReference>
<protein>
    <recommendedName>
        <fullName evidence="1">thioredoxin-dependent peroxiredoxin</fullName>
        <ecNumber evidence="1">1.11.1.24</ecNumber>
    </recommendedName>
    <alternativeName>
        <fullName evidence="7">Thioredoxin peroxidase</fullName>
    </alternativeName>
</protein>
<keyword evidence="13" id="KW-1185">Reference proteome</keyword>
<dbReference type="GO" id="GO:0034599">
    <property type="term" value="P:cellular response to oxidative stress"/>
    <property type="evidence" value="ECO:0007669"/>
    <property type="project" value="TreeGrafter"/>
</dbReference>
<dbReference type="OrthoDB" id="338622at2759"/>
<keyword evidence="3" id="KW-0049">Antioxidant</keyword>
<dbReference type="EC" id="1.11.1.24" evidence="1"/>
<dbReference type="GO" id="GO:0045454">
    <property type="term" value="P:cell redox homeostasis"/>
    <property type="evidence" value="ECO:0007669"/>
    <property type="project" value="TreeGrafter"/>
</dbReference>
<dbReference type="PROSITE" id="PS51352">
    <property type="entry name" value="THIOREDOXIN_2"/>
    <property type="match status" value="1"/>
</dbReference>